<evidence type="ECO:0000256" key="3">
    <source>
        <dbReference type="ARBA" id="ARBA00022677"/>
    </source>
</evidence>
<evidence type="ECO:0000256" key="8">
    <source>
        <dbReference type="ARBA" id="ARBA00035713"/>
    </source>
</evidence>
<comment type="subcellular location">
    <subcellularLocation>
        <location evidence="1">Endoplasmic reticulum membrane</location>
        <topology evidence="1">Peripheral membrane protein</topology>
    </subcellularLocation>
    <subcellularLocation>
        <location evidence="2">Lipid droplet</location>
    </subcellularLocation>
</comment>
<dbReference type="SMART" id="SM00546">
    <property type="entry name" value="CUE"/>
    <property type="match status" value="1"/>
</dbReference>
<dbReference type="PROSITE" id="PS51140">
    <property type="entry name" value="CUE"/>
    <property type="match status" value="1"/>
</dbReference>
<dbReference type="Pfam" id="PF02845">
    <property type="entry name" value="CUE"/>
    <property type="match status" value="1"/>
</dbReference>
<evidence type="ECO:0000256" key="7">
    <source>
        <dbReference type="ARBA" id="ARBA00035685"/>
    </source>
</evidence>
<keyword evidence="11" id="KW-1185">Reference proteome</keyword>
<dbReference type="CDD" id="cd14420">
    <property type="entry name" value="CUE_AUP1"/>
    <property type="match status" value="1"/>
</dbReference>
<keyword evidence="4" id="KW-0256">Endoplasmic reticulum</keyword>
<evidence type="ECO:0000256" key="4">
    <source>
        <dbReference type="ARBA" id="ARBA00022824"/>
    </source>
</evidence>
<reference evidence="10 11" key="1">
    <citation type="submission" date="2024-08" db="EMBL/GenBank/DDBJ databases">
        <authorList>
            <person name="Will J Nash"/>
            <person name="Angela Man"/>
            <person name="Seanna McTaggart"/>
            <person name="Kendall Baker"/>
            <person name="Tom Barker"/>
            <person name="Leah Catchpole"/>
            <person name="Alex Durrant"/>
            <person name="Karim Gharbi"/>
            <person name="Naomi Irish"/>
            <person name="Gemy Kaithakottil"/>
            <person name="Debby Ku"/>
            <person name="Aaliyah Providence"/>
            <person name="Felix Shaw"/>
            <person name="David Swarbreck"/>
            <person name="Chris Watkins"/>
            <person name="Ann M. McCartney"/>
            <person name="Giulio Formenti"/>
            <person name="Alice Mouton"/>
            <person name="Noel Vella"/>
            <person name="Bjorn M von Reumont"/>
            <person name="Adriana Vella"/>
            <person name="Wilfried Haerty"/>
        </authorList>
    </citation>
    <scope>NUCLEOTIDE SEQUENCE [LARGE SCALE GENOMIC DNA]</scope>
</reference>
<feature type="domain" description="CUE" evidence="9">
    <location>
        <begin position="219"/>
        <end position="261"/>
    </location>
</feature>
<protein>
    <recommendedName>
        <fullName evidence="7">Lipid droplet-regulating VLDL assembly factor AUP1</fullName>
    </recommendedName>
    <alternativeName>
        <fullName evidence="8">Ancient ubiquitous protein 1</fullName>
    </alternativeName>
</protein>
<evidence type="ECO:0000313" key="10">
    <source>
        <dbReference type="EMBL" id="CAL7943344.1"/>
    </source>
</evidence>
<evidence type="ECO:0000256" key="6">
    <source>
        <dbReference type="ARBA" id="ARBA00035634"/>
    </source>
</evidence>
<proteinExistence type="inferred from homology"/>
<keyword evidence="3" id="KW-0551">Lipid droplet</keyword>
<gene>
    <name evidence="10" type="ORF">XYLVIOL_LOCUS6034</name>
</gene>
<organism evidence="10 11">
    <name type="scientific">Xylocopa violacea</name>
    <name type="common">Violet carpenter bee</name>
    <name type="synonym">Apis violacea</name>
    <dbReference type="NCBI Taxonomy" id="135666"/>
    <lineage>
        <taxon>Eukaryota</taxon>
        <taxon>Metazoa</taxon>
        <taxon>Ecdysozoa</taxon>
        <taxon>Arthropoda</taxon>
        <taxon>Hexapoda</taxon>
        <taxon>Insecta</taxon>
        <taxon>Pterygota</taxon>
        <taxon>Neoptera</taxon>
        <taxon>Endopterygota</taxon>
        <taxon>Hymenoptera</taxon>
        <taxon>Apocrita</taxon>
        <taxon>Aculeata</taxon>
        <taxon>Apoidea</taxon>
        <taxon>Anthophila</taxon>
        <taxon>Apidae</taxon>
        <taxon>Xylocopa</taxon>
        <taxon>Xylocopa</taxon>
    </lineage>
</organism>
<dbReference type="PANTHER" id="PTHR15486:SF96">
    <property type="entry name" value="LIPID DROPLET-REGULATING VLDL ASSEMBLY FACTOR AUP1"/>
    <property type="match status" value="1"/>
</dbReference>
<dbReference type="Proteomes" id="UP001642520">
    <property type="component" value="Unassembled WGS sequence"/>
</dbReference>
<dbReference type="PANTHER" id="PTHR15486">
    <property type="entry name" value="ANCIENT UBIQUITOUS PROTEIN"/>
    <property type="match status" value="1"/>
</dbReference>
<dbReference type="EMBL" id="CAXAJV020001293">
    <property type="protein sequence ID" value="CAL7943344.1"/>
    <property type="molecule type" value="Genomic_DNA"/>
</dbReference>
<evidence type="ECO:0000313" key="11">
    <source>
        <dbReference type="Proteomes" id="UP001642520"/>
    </source>
</evidence>
<comment type="similarity">
    <text evidence="6">Belongs to the AUP1 family.</text>
</comment>
<keyword evidence="5" id="KW-0472">Membrane</keyword>
<evidence type="ECO:0000256" key="5">
    <source>
        <dbReference type="ARBA" id="ARBA00023136"/>
    </source>
</evidence>
<evidence type="ECO:0000256" key="1">
    <source>
        <dbReference type="ARBA" id="ARBA00004406"/>
    </source>
</evidence>
<dbReference type="InterPro" id="IPR048056">
    <property type="entry name" value="AUP1_CUE"/>
</dbReference>
<sequence>MVKIPEGEIKDKQARIIIANNVSVLDHFALYKATQALTPTVWELPTCMGYALGLQVMDMSSKEALIADIKQFLSTSYYNIVIQPEFGITNNRVSLLKFNSWPFTIEEYVQPIAIKAWRPDFIPIRLTSLASKWWTDMFWFMFVPYTVFTFKYLKIKRNTDCEVLVREVEKDIATSLGLQTSSHTVSDKVEFEKRYIMEKTQPRRFDRNSQNLPVIHTIEIQSMVRQVSEVLPLVPHNVILTDLLKTRNVDITIANILDGIVTYTPDSSQTVTRSTSLNQLQKNTVKDNSNLGSSSFQERKAKMIGEARERYIKKHGLKNC</sequence>
<comment type="caution">
    <text evidence="10">The sequence shown here is derived from an EMBL/GenBank/DDBJ whole genome shotgun (WGS) entry which is preliminary data.</text>
</comment>
<accession>A0ABP1NQP4</accession>
<dbReference type="Gene3D" id="1.10.8.10">
    <property type="entry name" value="DNA helicase RuvA subunit, C-terminal domain"/>
    <property type="match status" value="1"/>
</dbReference>
<name>A0ABP1NQP4_XYLVO</name>
<evidence type="ECO:0000259" key="9">
    <source>
        <dbReference type="PROSITE" id="PS51140"/>
    </source>
</evidence>
<dbReference type="InterPro" id="IPR003892">
    <property type="entry name" value="CUE"/>
</dbReference>
<evidence type="ECO:0000256" key="2">
    <source>
        <dbReference type="ARBA" id="ARBA00004502"/>
    </source>
</evidence>